<evidence type="ECO:0000313" key="1">
    <source>
        <dbReference type="EMBL" id="QEL11316.1"/>
    </source>
</evidence>
<evidence type="ECO:0000313" key="2">
    <source>
        <dbReference type="Proteomes" id="UP000322553"/>
    </source>
</evidence>
<dbReference type="InterPro" id="IPR008767">
    <property type="entry name" value="Phage_SPP1_head-tail_adaptor"/>
</dbReference>
<gene>
    <name evidence="1" type="ORF">FY550_09320</name>
</gene>
<proteinExistence type="predicted"/>
<dbReference type="RefSeq" id="WP_070977659.1">
    <property type="nucleotide sequence ID" value="NZ_CP043420.1"/>
</dbReference>
<accession>A0A1S1NX19</accession>
<dbReference type="OrthoDB" id="8640229at2"/>
<dbReference type="KEGG" id="kuy:FY550_09320"/>
<dbReference type="STRING" id="657387.BH688_05575"/>
<dbReference type="InterPro" id="IPR038666">
    <property type="entry name" value="SSP1_head-tail_sf"/>
</dbReference>
<name>A0A1S1NX19_9GAMM</name>
<sequence length="116" mass="13042">MRAGKLSHRVNIEEKQMTQNPETGAMEESWAVRWGNVPASIEPLSAREFVASQAVSSQVTARVVIRWRPGIKPTMRVVHTRRGERHIYNIEGQLPDEDSGMEYVTLPVSRGADDAE</sequence>
<dbReference type="AlphaFoldDB" id="A0A1S1NX19"/>
<dbReference type="Pfam" id="PF05521">
    <property type="entry name" value="Phage_HCP"/>
    <property type="match status" value="1"/>
</dbReference>
<dbReference type="Proteomes" id="UP000322553">
    <property type="component" value="Chromosome"/>
</dbReference>
<dbReference type="Gene3D" id="2.40.10.270">
    <property type="entry name" value="Bacteriophage SPP1 head-tail adaptor protein"/>
    <property type="match status" value="1"/>
</dbReference>
<reference evidence="1 2" key="1">
    <citation type="submission" date="2019-08" db="EMBL/GenBank/DDBJ databases">
        <title>Complete genome sequence of Kushneria sp. YCWA18, a halophilic phosphate-solubilizing bacterium isolated from Daqiao saltern in China.</title>
        <authorList>
            <person name="Du G.-X."/>
            <person name="Qu L.-Y."/>
        </authorList>
    </citation>
    <scope>NUCLEOTIDE SEQUENCE [LARGE SCALE GENOMIC DNA]</scope>
    <source>
        <strain evidence="1 2">YCWA18</strain>
    </source>
</reference>
<organism evidence="1 2">
    <name type="scientific">Kushneria phosphatilytica</name>
    <dbReference type="NCBI Taxonomy" id="657387"/>
    <lineage>
        <taxon>Bacteria</taxon>
        <taxon>Pseudomonadati</taxon>
        <taxon>Pseudomonadota</taxon>
        <taxon>Gammaproteobacteria</taxon>
        <taxon>Oceanospirillales</taxon>
        <taxon>Halomonadaceae</taxon>
        <taxon>Kushneria</taxon>
    </lineage>
</organism>
<protein>
    <submittedName>
        <fullName evidence="1">Phage head closure protein</fullName>
    </submittedName>
</protein>
<dbReference type="NCBIfam" id="TIGR01563">
    <property type="entry name" value="gp16_SPP1"/>
    <property type="match status" value="1"/>
</dbReference>
<dbReference type="EMBL" id="CP043420">
    <property type="protein sequence ID" value="QEL11316.1"/>
    <property type="molecule type" value="Genomic_DNA"/>
</dbReference>
<keyword evidence="2" id="KW-1185">Reference proteome</keyword>